<evidence type="ECO:0000313" key="1">
    <source>
        <dbReference type="EMBL" id="SNS62430.1"/>
    </source>
</evidence>
<reference evidence="1 2" key="1">
    <citation type="submission" date="2017-06" db="EMBL/GenBank/DDBJ databases">
        <authorList>
            <person name="Kim H.J."/>
            <person name="Triplett B.A."/>
        </authorList>
    </citation>
    <scope>NUCLEOTIDE SEQUENCE [LARGE SCALE GENOMIC DNA]</scope>
    <source>
        <strain evidence="1 2">CGMCC 4.2132</strain>
    </source>
</reference>
<dbReference type="Proteomes" id="UP000198282">
    <property type="component" value="Unassembled WGS sequence"/>
</dbReference>
<accession>A0A239G064</accession>
<dbReference type="EMBL" id="FZOD01000012">
    <property type="protein sequence ID" value="SNS62430.1"/>
    <property type="molecule type" value="Genomic_DNA"/>
</dbReference>
<evidence type="ECO:0000313" key="2">
    <source>
        <dbReference type="Proteomes" id="UP000198282"/>
    </source>
</evidence>
<dbReference type="AlphaFoldDB" id="A0A239G064"/>
<name>A0A239G064_9ACTN</name>
<gene>
    <name evidence="1" type="ORF">SAMN05216276_1012170</name>
</gene>
<keyword evidence="2" id="KW-1185">Reference proteome</keyword>
<dbReference type="OrthoDB" id="5084266at2"/>
<dbReference type="RefSeq" id="WP_089207941.1">
    <property type="nucleotide sequence ID" value="NZ_FZOD01000012.1"/>
</dbReference>
<protein>
    <submittedName>
        <fullName evidence="1">Uncharacterized protein</fullName>
    </submittedName>
</protein>
<sequence length="373" mass="40336">MSIRISVAIMHHPSRSHRLPRLVRACAPLRPRVVSDPDPTGPPSPLRTAKRAWAAVPDDATHHLVLQDDAAPTAGFAGYLADALARRPRHAVALYSNWNSPQNSYLVRRAAAAGSPWAPLAPAEWVPTQGLVLPAAQARELAAFLAPIPDAIRDDDEMVALFCQERGIPVVATVPHLVDHADELTIAGHPGSFHATVWAGGRHLPPEHWSPAEEIEAELTRRAAAREPRDFVVELIDSRCVLRFLRPGSGEPIEHPFGWYWREWSILAGIDAGEIEDAFAEAGTPAPLVPSTSAEVWAAGYILGADVSRLGRRAWDPFSAELLRDAIGSWIDCGLSTADRLLLDAASRSALVDLGVAAVERGLAATLPERIYA</sequence>
<proteinExistence type="predicted"/>
<organism evidence="1 2">
    <name type="scientific">Streptosporangium subroseum</name>
    <dbReference type="NCBI Taxonomy" id="106412"/>
    <lineage>
        <taxon>Bacteria</taxon>
        <taxon>Bacillati</taxon>
        <taxon>Actinomycetota</taxon>
        <taxon>Actinomycetes</taxon>
        <taxon>Streptosporangiales</taxon>
        <taxon>Streptosporangiaceae</taxon>
        <taxon>Streptosporangium</taxon>
    </lineage>
</organism>